<feature type="transmembrane region" description="Helical" evidence="8">
    <location>
        <begin position="344"/>
        <end position="364"/>
    </location>
</feature>
<reference evidence="10 11" key="1">
    <citation type="submission" date="2007-08" db="EMBL/GenBank/DDBJ databases">
        <title>Complete sequence of Roseiflexus castenholzii DSM 13941.</title>
        <authorList>
            <consortium name="US DOE Joint Genome Institute"/>
            <person name="Copeland A."/>
            <person name="Lucas S."/>
            <person name="Lapidus A."/>
            <person name="Barry K."/>
            <person name="Glavina del Rio T."/>
            <person name="Dalin E."/>
            <person name="Tice H."/>
            <person name="Pitluck S."/>
            <person name="Thompson L.S."/>
            <person name="Brettin T."/>
            <person name="Bruce D."/>
            <person name="Detter J.C."/>
            <person name="Han C."/>
            <person name="Tapia R."/>
            <person name="Schmutz J."/>
            <person name="Larimer F."/>
            <person name="Land M."/>
            <person name="Hauser L."/>
            <person name="Kyrpides N."/>
            <person name="Mikhailova N."/>
            <person name="Bryant D.A."/>
            <person name="Hanada S."/>
            <person name="Tsukatani Y."/>
            <person name="Richardson P."/>
        </authorList>
    </citation>
    <scope>NUCLEOTIDE SEQUENCE [LARGE SCALE GENOMIC DNA]</scope>
    <source>
        <strain evidence="11">DSM 13941 / HLO8</strain>
    </source>
</reference>
<dbReference type="Proteomes" id="UP000000263">
    <property type="component" value="Chromosome"/>
</dbReference>
<gene>
    <name evidence="10" type="ordered locus">Rcas_2737</name>
</gene>
<evidence type="ECO:0000313" key="11">
    <source>
        <dbReference type="Proteomes" id="UP000000263"/>
    </source>
</evidence>
<feature type="transmembrane region" description="Helical" evidence="8">
    <location>
        <begin position="66"/>
        <end position="83"/>
    </location>
</feature>
<evidence type="ECO:0000256" key="7">
    <source>
        <dbReference type="RuleBase" id="RU000320"/>
    </source>
</evidence>
<evidence type="ECO:0000256" key="2">
    <source>
        <dbReference type="ARBA" id="ARBA00022475"/>
    </source>
</evidence>
<dbReference type="RefSeq" id="WP_012121232.1">
    <property type="nucleotide sequence ID" value="NC_009767.1"/>
</dbReference>
<keyword evidence="3 7" id="KW-0812">Transmembrane</keyword>
<feature type="transmembrane region" description="Helical" evidence="8">
    <location>
        <begin position="186"/>
        <end position="208"/>
    </location>
</feature>
<feature type="transmembrane region" description="Helical" evidence="8">
    <location>
        <begin position="152"/>
        <end position="174"/>
    </location>
</feature>
<keyword evidence="4 8" id="KW-1133">Transmembrane helix</keyword>
<dbReference type="OrthoDB" id="139479at2"/>
<dbReference type="EMBL" id="CP000804">
    <property type="protein sequence ID" value="ABU58808.1"/>
    <property type="molecule type" value="Genomic_DNA"/>
</dbReference>
<keyword evidence="10" id="KW-0830">Ubiquinone</keyword>
<evidence type="ECO:0000256" key="3">
    <source>
        <dbReference type="ARBA" id="ARBA00022692"/>
    </source>
</evidence>
<organism evidence="10 11">
    <name type="scientific">Roseiflexus castenholzii (strain DSM 13941 / HLO8)</name>
    <dbReference type="NCBI Taxonomy" id="383372"/>
    <lineage>
        <taxon>Bacteria</taxon>
        <taxon>Bacillati</taxon>
        <taxon>Chloroflexota</taxon>
        <taxon>Chloroflexia</taxon>
        <taxon>Chloroflexales</taxon>
        <taxon>Roseiflexineae</taxon>
        <taxon>Roseiflexaceae</taxon>
        <taxon>Roseiflexus</taxon>
    </lineage>
</organism>
<accession>A7NMN7</accession>
<evidence type="ECO:0000313" key="10">
    <source>
        <dbReference type="EMBL" id="ABU58808.1"/>
    </source>
</evidence>
<evidence type="ECO:0000259" key="9">
    <source>
        <dbReference type="Pfam" id="PF00361"/>
    </source>
</evidence>
<evidence type="ECO:0000256" key="5">
    <source>
        <dbReference type="ARBA" id="ARBA00023002"/>
    </source>
</evidence>
<feature type="transmembrane region" description="Helical" evidence="8">
    <location>
        <begin position="384"/>
        <end position="401"/>
    </location>
</feature>
<comment type="subcellular location">
    <subcellularLocation>
        <location evidence="1">Cell membrane</location>
        <topology evidence="1">Multi-pass membrane protein</topology>
    </subcellularLocation>
    <subcellularLocation>
        <location evidence="7">Membrane</location>
        <topology evidence="7">Multi-pass membrane protein</topology>
    </subcellularLocation>
</comment>
<protein>
    <submittedName>
        <fullName evidence="10">NADH/Ubiquinone/plastoquinone (Complex I)</fullName>
    </submittedName>
</protein>
<feature type="transmembrane region" description="Helical" evidence="8">
    <location>
        <begin position="26"/>
        <end position="46"/>
    </location>
</feature>
<dbReference type="HOGENOM" id="CLU_560059_0_0_0"/>
<evidence type="ECO:0000256" key="4">
    <source>
        <dbReference type="ARBA" id="ARBA00022989"/>
    </source>
</evidence>
<evidence type="ECO:0000256" key="8">
    <source>
        <dbReference type="SAM" id="Phobius"/>
    </source>
</evidence>
<feature type="transmembrane region" description="Helical" evidence="8">
    <location>
        <begin position="113"/>
        <end position="131"/>
    </location>
</feature>
<dbReference type="eggNOG" id="COG0651">
    <property type="taxonomic scope" value="Bacteria"/>
</dbReference>
<dbReference type="InterPro" id="IPR001750">
    <property type="entry name" value="ND/Mrp_TM"/>
</dbReference>
<feature type="transmembrane region" description="Helical" evidence="8">
    <location>
        <begin position="90"/>
        <end position="107"/>
    </location>
</feature>
<evidence type="ECO:0000256" key="1">
    <source>
        <dbReference type="ARBA" id="ARBA00004651"/>
    </source>
</evidence>
<feature type="transmembrane region" description="Helical" evidence="8">
    <location>
        <begin position="285"/>
        <end position="305"/>
    </location>
</feature>
<dbReference type="PANTHER" id="PTHR42682:SF3">
    <property type="entry name" value="FORMATE HYDROGENLYASE SUBUNIT 3-RELATED"/>
    <property type="match status" value="1"/>
</dbReference>
<feature type="transmembrane region" description="Helical" evidence="8">
    <location>
        <begin position="311"/>
        <end position="328"/>
    </location>
</feature>
<feature type="transmembrane region" description="Helical" evidence="8">
    <location>
        <begin position="443"/>
        <end position="462"/>
    </location>
</feature>
<keyword evidence="5" id="KW-0560">Oxidoreductase</keyword>
<dbReference type="GO" id="GO:0016491">
    <property type="term" value="F:oxidoreductase activity"/>
    <property type="evidence" value="ECO:0007669"/>
    <property type="project" value="UniProtKB-KW"/>
</dbReference>
<dbReference type="PANTHER" id="PTHR42682">
    <property type="entry name" value="HYDROGENASE-4 COMPONENT F"/>
    <property type="match status" value="1"/>
</dbReference>
<proteinExistence type="predicted"/>
<evidence type="ECO:0000256" key="6">
    <source>
        <dbReference type="ARBA" id="ARBA00023136"/>
    </source>
</evidence>
<sequence>MSYVLLIIFPLVLGASCFLIRKETQLVIGVSVAALIVQLALVLTVAVDQPVRLLGLTLNLDPLGRLFLAGFPAVTALMALANRRLPHGEHFVSIALIIIGVASAIVVLLQEPFVVALLLVSAGLLSVLAIVDLPTGAPTLVEPRVIASALKYLVLMAFAGALAYMGFVLITIYRPGISPDQTTPRLVLALIVVAFGIRIALVPFHSWLPDLVEDASPMVSALIIVVLNTTGLLFLISVFQFFPVLVADNERGLQLLTWAGALAALIGAFLALVQSCPRRTIGYLVVYNAGMILFGLATTTTMGLAGAVFEAFNQMLTVPLLMISLALLEQPDGRPSKAMRRDMLWRWPIAGSGLLGSGAALVGLPPWSGFASKMLLYEAAARDTMLLLLLIGATALALLAISRLARDWLIGAPDDQPAPETPLLLGTTELDLPPRRRLAPEPFIAALVVLTFLGGSLAIGLYPQPLLETIADVIRGLTFVRVEG</sequence>
<feature type="transmembrane region" description="Helical" evidence="8">
    <location>
        <begin position="255"/>
        <end position="273"/>
    </location>
</feature>
<dbReference type="KEGG" id="rca:Rcas_2737"/>
<name>A7NMN7_ROSCS</name>
<keyword evidence="2" id="KW-1003">Cell membrane</keyword>
<dbReference type="Pfam" id="PF00361">
    <property type="entry name" value="Proton_antipo_M"/>
    <property type="match status" value="1"/>
</dbReference>
<keyword evidence="11" id="KW-1185">Reference proteome</keyword>
<dbReference type="STRING" id="383372.Rcas_2737"/>
<feature type="transmembrane region" description="Helical" evidence="8">
    <location>
        <begin position="220"/>
        <end position="243"/>
    </location>
</feature>
<dbReference type="InterPro" id="IPR052175">
    <property type="entry name" value="ComplexI-like_HydComp"/>
</dbReference>
<dbReference type="GO" id="GO:0005886">
    <property type="term" value="C:plasma membrane"/>
    <property type="evidence" value="ECO:0007669"/>
    <property type="project" value="UniProtKB-SubCell"/>
</dbReference>
<feature type="domain" description="NADH:quinone oxidoreductase/Mrp antiporter transmembrane" evidence="9">
    <location>
        <begin position="177"/>
        <end position="395"/>
    </location>
</feature>
<dbReference type="AlphaFoldDB" id="A7NMN7"/>
<feature type="transmembrane region" description="Helical" evidence="8">
    <location>
        <begin position="6"/>
        <end position="21"/>
    </location>
</feature>
<keyword evidence="6 8" id="KW-0472">Membrane</keyword>